<dbReference type="InterPro" id="IPR002347">
    <property type="entry name" value="SDR_fam"/>
</dbReference>
<comment type="similarity">
    <text evidence="1 3">Belongs to the short-chain dehydrogenases/reductases (SDR) family.</text>
</comment>
<sequence length="248" mass="27244">MELKDKVALITGASSGIGKGVAEILAQKGVKVVLAARSESKLHQIVDDLTTQGFTALACPMDVADKKSVQNAIEKIKNHFGKIDILINNAGIMPAADIDTFKINEWDQMVDINIKGVLNVTAAVLPELIQQRNGHIINLSSIAGRKLFKGLAVYCGTKYFVAAFSDIMRMEIGKKYNIRVTSIQPGAVATNLYDQITDTNYKKGMESLQNQMTFLTPNDIANSMIYALESPDYVDVSEIFILPTDQEW</sequence>
<name>A0A5P2G5Q4_9BACT</name>
<reference evidence="5 6" key="1">
    <citation type="submission" date="2019-09" db="EMBL/GenBank/DDBJ databases">
        <title>Complete genome sequence of Arachidicoccus sp. B3-10 isolated from apple orchard soil.</title>
        <authorList>
            <person name="Kim H.S."/>
            <person name="Han K.-I."/>
            <person name="Suh M.K."/>
            <person name="Lee K.C."/>
            <person name="Eom M.K."/>
            <person name="Kim J.-S."/>
            <person name="Kang S.W."/>
            <person name="Sin Y."/>
            <person name="Lee J.-S."/>
        </authorList>
    </citation>
    <scope>NUCLEOTIDE SEQUENCE [LARGE SCALE GENOMIC DNA]</scope>
    <source>
        <strain evidence="5 6">B3-10</strain>
    </source>
</reference>
<dbReference type="Proteomes" id="UP000292424">
    <property type="component" value="Chromosome"/>
</dbReference>
<dbReference type="InterPro" id="IPR036291">
    <property type="entry name" value="NAD(P)-bd_dom_sf"/>
</dbReference>
<dbReference type="SUPFAM" id="SSF51735">
    <property type="entry name" value="NAD(P)-binding Rossmann-fold domains"/>
    <property type="match status" value="1"/>
</dbReference>
<dbReference type="Gene3D" id="3.40.50.720">
    <property type="entry name" value="NAD(P)-binding Rossmann-like Domain"/>
    <property type="match status" value="1"/>
</dbReference>
<evidence type="ECO:0000256" key="2">
    <source>
        <dbReference type="ARBA" id="ARBA00023002"/>
    </source>
</evidence>
<dbReference type="PIRSF" id="PIRSF000126">
    <property type="entry name" value="11-beta-HSD1"/>
    <property type="match status" value="1"/>
</dbReference>
<dbReference type="InterPro" id="IPR020904">
    <property type="entry name" value="Sc_DH/Rdtase_CS"/>
</dbReference>
<dbReference type="EMBL" id="CP044016">
    <property type="protein sequence ID" value="QES88453.1"/>
    <property type="molecule type" value="Genomic_DNA"/>
</dbReference>
<feature type="domain" description="Ketoreductase" evidence="4">
    <location>
        <begin position="6"/>
        <end position="191"/>
    </location>
</feature>
<dbReference type="FunFam" id="3.40.50.720:FF:000047">
    <property type="entry name" value="NADP-dependent L-serine/L-allo-threonine dehydrogenase"/>
    <property type="match status" value="1"/>
</dbReference>
<gene>
    <name evidence="5" type="ORF">E0W69_007185</name>
</gene>
<proteinExistence type="inferred from homology"/>
<dbReference type="PANTHER" id="PTHR43115">
    <property type="entry name" value="DEHYDROGENASE/REDUCTASE SDR FAMILY MEMBER 11"/>
    <property type="match status" value="1"/>
</dbReference>
<dbReference type="OrthoDB" id="9775296at2"/>
<dbReference type="RefSeq" id="WP_131329341.1">
    <property type="nucleotide sequence ID" value="NZ_CP044016.1"/>
</dbReference>
<evidence type="ECO:0000256" key="3">
    <source>
        <dbReference type="RuleBase" id="RU000363"/>
    </source>
</evidence>
<dbReference type="PRINTS" id="PR00080">
    <property type="entry name" value="SDRFAMILY"/>
</dbReference>
<evidence type="ECO:0000313" key="6">
    <source>
        <dbReference type="Proteomes" id="UP000292424"/>
    </source>
</evidence>
<keyword evidence="2" id="KW-0560">Oxidoreductase</keyword>
<dbReference type="PRINTS" id="PR00081">
    <property type="entry name" value="GDHRDH"/>
</dbReference>
<dbReference type="PROSITE" id="PS00061">
    <property type="entry name" value="ADH_SHORT"/>
    <property type="match status" value="1"/>
</dbReference>
<dbReference type="SMART" id="SM00822">
    <property type="entry name" value="PKS_KR"/>
    <property type="match status" value="1"/>
</dbReference>
<evidence type="ECO:0000259" key="4">
    <source>
        <dbReference type="SMART" id="SM00822"/>
    </source>
</evidence>
<keyword evidence="6" id="KW-1185">Reference proteome</keyword>
<dbReference type="PANTHER" id="PTHR43115:SF4">
    <property type="entry name" value="DEHYDROGENASE_REDUCTASE SDR FAMILY MEMBER 11"/>
    <property type="match status" value="1"/>
</dbReference>
<dbReference type="AlphaFoldDB" id="A0A5P2G5Q4"/>
<dbReference type="KEGG" id="arac:E0W69_007185"/>
<protein>
    <submittedName>
        <fullName evidence="5">SDR family oxidoreductase</fullName>
    </submittedName>
</protein>
<dbReference type="Pfam" id="PF00106">
    <property type="entry name" value="adh_short"/>
    <property type="match status" value="1"/>
</dbReference>
<organism evidence="5 6">
    <name type="scientific">Rhizosphaericola mali</name>
    <dbReference type="NCBI Taxonomy" id="2545455"/>
    <lineage>
        <taxon>Bacteria</taxon>
        <taxon>Pseudomonadati</taxon>
        <taxon>Bacteroidota</taxon>
        <taxon>Chitinophagia</taxon>
        <taxon>Chitinophagales</taxon>
        <taxon>Chitinophagaceae</taxon>
        <taxon>Rhizosphaericola</taxon>
    </lineage>
</organism>
<evidence type="ECO:0000256" key="1">
    <source>
        <dbReference type="ARBA" id="ARBA00006484"/>
    </source>
</evidence>
<accession>A0A5P2G5Q4</accession>
<evidence type="ECO:0000313" key="5">
    <source>
        <dbReference type="EMBL" id="QES88453.1"/>
    </source>
</evidence>
<dbReference type="InterPro" id="IPR057326">
    <property type="entry name" value="KR_dom"/>
</dbReference>
<dbReference type="GO" id="GO:0016616">
    <property type="term" value="F:oxidoreductase activity, acting on the CH-OH group of donors, NAD or NADP as acceptor"/>
    <property type="evidence" value="ECO:0007669"/>
    <property type="project" value="UniProtKB-ARBA"/>
</dbReference>